<sequence>MEHIIWQIKSELVPKVNLNIGNYTAIYNEHETIEEDLLDIINQYFKKRNSNKNEVSIIDILNQEPVSNLEYESIIIDNNKIEEEHALSSSSILNKKILRDYSNNIESSGYINSMNILLSDLLEIINHNNLPLKTKPFDIKQFIKLLKFEFELKKDYSKLITRIENILPLIVEELNIQFSNNLLLIYLYPEANLSPNEQIKLKSLLESLGIKIIVLTGSLHFMSKEWNFNNYIRNEEQKINNAFIDKLLWHAPLNYQRKELEESLNRFILTYHDKIEVEPTISNYQISQIMLFNSIDLYVGISYLLHCNHKFKLNLKDELLSESIKKYIEQLPIY</sequence>
<dbReference type="EMBL" id="SRLS01000007">
    <property type="protein sequence ID" value="TGE17644.1"/>
    <property type="molecule type" value="Genomic_DNA"/>
</dbReference>
<evidence type="ECO:0000313" key="2">
    <source>
        <dbReference type="EMBL" id="TGE17644.1"/>
    </source>
</evidence>
<name>A0A380G1Y9_9STAP</name>
<gene>
    <name evidence="2" type="ORF">BJR09_05800</name>
    <name evidence="1" type="ORF">NCTC13830_02182</name>
</gene>
<dbReference type="RefSeq" id="WP_115359132.1">
    <property type="nucleotide sequence ID" value="NZ_SRLF01000019.1"/>
</dbReference>
<reference evidence="2 4" key="2">
    <citation type="submission" date="2019-04" db="EMBL/GenBank/DDBJ databases">
        <title>Genomic characterization of Staphylococcus petrasii strains.</title>
        <authorList>
            <person name="Vrbovska V."/>
            <person name="Kovarovic V."/>
            <person name="Maslanova I."/>
            <person name="Indrakova A."/>
            <person name="Petras P."/>
            <person name="Sedo O."/>
            <person name="Svec P."/>
            <person name="Fisarova L."/>
            <person name="Sedlacek I."/>
            <person name="Doskar J."/>
            <person name="Pantucek R."/>
        </authorList>
    </citation>
    <scope>NUCLEOTIDE SEQUENCE [LARGE SCALE GENOMIC DNA]</scope>
    <source>
        <strain evidence="2 4">P5404</strain>
    </source>
</reference>
<dbReference type="Proteomes" id="UP000297598">
    <property type="component" value="Unassembled WGS sequence"/>
</dbReference>
<keyword evidence="4" id="KW-1185">Reference proteome</keyword>
<organism evidence="1 3">
    <name type="scientific">Staphylococcus petrasii</name>
    <dbReference type="NCBI Taxonomy" id="1276936"/>
    <lineage>
        <taxon>Bacteria</taxon>
        <taxon>Bacillati</taxon>
        <taxon>Bacillota</taxon>
        <taxon>Bacilli</taxon>
        <taxon>Bacillales</taxon>
        <taxon>Staphylococcaceae</taxon>
        <taxon>Staphylococcus</taxon>
    </lineage>
</organism>
<accession>A0A380G1Y9</accession>
<evidence type="ECO:0000313" key="1">
    <source>
        <dbReference type="EMBL" id="SUM44772.1"/>
    </source>
</evidence>
<proteinExistence type="predicted"/>
<protein>
    <submittedName>
        <fullName evidence="1">Uncharacterized protein</fullName>
    </submittedName>
</protein>
<dbReference type="OrthoDB" id="2963047at2"/>
<reference evidence="1 3" key="1">
    <citation type="submission" date="2018-06" db="EMBL/GenBank/DDBJ databases">
        <authorList>
            <consortium name="Pathogen Informatics"/>
            <person name="Doyle S."/>
        </authorList>
    </citation>
    <scope>NUCLEOTIDE SEQUENCE [LARGE SCALE GENOMIC DNA]</scope>
    <source>
        <strain evidence="1 3">NCTC13830</strain>
    </source>
</reference>
<dbReference type="AlphaFoldDB" id="A0A380G1Y9"/>
<evidence type="ECO:0000313" key="3">
    <source>
        <dbReference type="Proteomes" id="UP000254047"/>
    </source>
</evidence>
<dbReference type="Proteomes" id="UP000254047">
    <property type="component" value="Unassembled WGS sequence"/>
</dbReference>
<dbReference type="EMBL" id="UHDO01000001">
    <property type="protein sequence ID" value="SUM44772.1"/>
    <property type="molecule type" value="Genomic_DNA"/>
</dbReference>
<evidence type="ECO:0000313" key="4">
    <source>
        <dbReference type="Proteomes" id="UP000297598"/>
    </source>
</evidence>